<feature type="region of interest" description="Disordered" evidence="1">
    <location>
        <begin position="53"/>
        <end position="98"/>
    </location>
</feature>
<proteinExistence type="predicted"/>
<dbReference type="EMBL" id="KZ665623">
    <property type="protein sequence ID" value="PPR98633.1"/>
    <property type="molecule type" value="Genomic_DNA"/>
</dbReference>
<dbReference type="Proteomes" id="UP000239757">
    <property type="component" value="Unassembled WGS sequence"/>
</dbReference>
<reference evidence="2 3" key="1">
    <citation type="submission" date="2015-01" db="EMBL/GenBank/DDBJ databases">
        <title>Genome of allotetraploid Gossypium barbadense reveals genomic plasticity and fiber elongation in cotton evolution.</title>
        <authorList>
            <person name="Chen X."/>
            <person name="Liu X."/>
            <person name="Zhao B."/>
            <person name="Zheng H."/>
            <person name="Hu Y."/>
            <person name="Lu G."/>
            <person name="Yang C."/>
            <person name="Chen J."/>
            <person name="Shan C."/>
            <person name="Zhang L."/>
            <person name="Zhou Y."/>
            <person name="Wang L."/>
            <person name="Guo W."/>
            <person name="Bai Y."/>
            <person name="Ruan J."/>
            <person name="Shangguan X."/>
            <person name="Mao Y."/>
            <person name="Jiang J."/>
            <person name="Zhu Y."/>
            <person name="Lei J."/>
            <person name="Kang H."/>
            <person name="Chen S."/>
            <person name="He X."/>
            <person name="Wang R."/>
            <person name="Wang Y."/>
            <person name="Chen J."/>
            <person name="Wang L."/>
            <person name="Yu S."/>
            <person name="Wang B."/>
            <person name="Wei J."/>
            <person name="Song S."/>
            <person name="Lu X."/>
            <person name="Gao Z."/>
            <person name="Gu W."/>
            <person name="Deng X."/>
            <person name="Ma D."/>
            <person name="Wang S."/>
            <person name="Liang W."/>
            <person name="Fang L."/>
            <person name="Cai C."/>
            <person name="Zhu X."/>
            <person name="Zhou B."/>
            <person name="Zhang Y."/>
            <person name="Chen Z."/>
            <person name="Xu S."/>
            <person name="Zhu R."/>
            <person name="Wang S."/>
            <person name="Zhang T."/>
            <person name="Zhao G."/>
        </authorList>
    </citation>
    <scope>NUCLEOTIDE SEQUENCE [LARGE SCALE GENOMIC DNA]</scope>
    <source>
        <strain evidence="3">cv. Xinhai21</strain>
        <tissue evidence="2">Leaf</tissue>
    </source>
</reference>
<feature type="compositionally biased region" description="Acidic residues" evidence="1">
    <location>
        <begin position="129"/>
        <end position="138"/>
    </location>
</feature>
<evidence type="ECO:0000256" key="1">
    <source>
        <dbReference type="SAM" id="MobiDB-lite"/>
    </source>
</evidence>
<feature type="compositionally biased region" description="Basic and acidic residues" evidence="1">
    <location>
        <begin position="149"/>
        <end position="167"/>
    </location>
</feature>
<organism evidence="2 3">
    <name type="scientific">Gossypium barbadense</name>
    <name type="common">Sea Island cotton</name>
    <name type="synonym">Hibiscus barbadensis</name>
    <dbReference type="NCBI Taxonomy" id="3634"/>
    <lineage>
        <taxon>Eukaryota</taxon>
        <taxon>Viridiplantae</taxon>
        <taxon>Streptophyta</taxon>
        <taxon>Embryophyta</taxon>
        <taxon>Tracheophyta</taxon>
        <taxon>Spermatophyta</taxon>
        <taxon>Magnoliopsida</taxon>
        <taxon>eudicotyledons</taxon>
        <taxon>Gunneridae</taxon>
        <taxon>Pentapetalae</taxon>
        <taxon>rosids</taxon>
        <taxon>malvids</taxon>
        <taxon>Malvales</taxon>
        <taxon>Malvaceae</taxon>
        <taxon>Malvoideae</taxon>
        <taxon>Gossypium</taxon>
    </lineage>
</organism>
<evidence type="ECO:0000313" key="3">
    <source>
        <dbReference type="Proteomes" id="UP000239757"/>
    </source>
</evidence>
<protein>
    <submittedName>
        <fullName evidence="2">Uncharacterized protein</fullName>
    </submittedName>
</protein>
<dbReference type="AlphaFoldDB" id="A0A2P5X5L1"/>
<sequence length="309" mass="33151">MDCACEDEAGVDGFVDKEKPEKEPELPDAAAAFVTPNPVKELTAADVTAELAVENNGADDVPKDKEAGFDTAEPDNVGAEAEGEANEKLEELDEEEAAKEGAVVEVDAGVELAVLFKNGFDRAEPGTVDADDDDEDEAALPIPNVVLFPKDEPPRKENPVEYEKENTDAGDDDEAGLPNPKEEDGAKEKPEVLEEVEAAAVEAAVVFELPLLEENGEPTEKGNPAAPKGDVVAEFEAELDENKPENDGVVTVVAVEADEDEDAKLKGLVADEDENREEPLLAPNRDEDVPNPPEKYKFNPKRIGNNLLV</sequence>
<feature type="compositionally biased region" description="Basic and acidic residues" evidence="1">
    <location>
        <begin position="180"/>
        <end position="192"/>
    </location>
</feature>
<evidence type="ECO:0000313" key="2">
    <source>
        <dbReference type="EMBL" id="PPR98633.1"/>
    </source>
</evidence>
<feature type="region of interest" description="Disordered" evidence="1">
    <location>
        <begin position="118"/>
        <end position="192"/>
    </location>
</feature>
<gene>
    <name evidence="2" type="ORF">GOBAR_AA22026</name>
</gene>
<accession>A0A2P5X5L1</accession>
<name>A0A2P5X5L1_GOSBA</name>
<feature type="region of interest" description="Disordered" evidence="1">
    <location>
        <begin position="258"/>
        <end position="309"/>
    </location>
</feature>
<feature type="compositionally biased region" description="Basic and acidic residues" evidence="1">
    <location>
        <begin position="14"/>
        <end position="25"/>
    </location>
</feature>
<feature type="region of interest" description="Disordered" evidence="1">
    <location>
        <begin position="1"/>
        <end position="34"/>
    </location>
</feature>
<feature type="compositionally biased region" description="Acidic residues" evidence="1">
    <location>
        <begin position="1"/>
        <end position="10"/>
    </location>
</feature>